<protein>
    <recommendedName>
        <fullName evidence="3">Uroporphyrinogen-III C-methyltransferase</fullName>
        <ecNumber evidence="2">2.1.1.107</ecNumber>
    </recommendedName>
    <alternativeName>
        <fullName evidence="8">Uroporphyrinogen III methylase</fullName>
    </alternativeName>
</protein>
<feature type="domain" description="Tetrapyrrole methylase" evidence="9">
    <location>
        <begin position="5"/>
        <end position="212"/>
    </location>
</feature>
<dbReference type="Gene3D" id="3.40.1010.10">
    <property type="entry name" value="Cobalt-precorrin-4 Transmethylase, Domain 1"/>
    <property type="match status" value="1"/>
</dbReference>
<dbReference type="SUPFAM" id="SSF53790">
    <property type="entry name" value="Tetrapyrrole methylase"/>
    <property type="match status" value="1"/>
</dbReference>
<keyword evidence="7" id="KW-0627">Porphyrin biosynthesis</keyword>
<evidence type="ECO:0000256" key="8">
    <source>
        <dbReference type="ARBA" id="ARBA00079776"/>
    </source>
</evidence>
<proteinExistence type="inferred from homology"/>
<evidence type="ECO:0000313" key="11">
    <source>
        <dbReference type="Proteomes" id="UP000595349"/>
    </source>
</evidence>
<keyword evidence="6" id="KW-0949">S-adenosyl-L-methionine</keyword>
<dbReference type="KEGG" id="scib:HUG20_12960"/>
<dbReference type="Gene3D" id="3.30.950.10">
    <property type="entry name" value="Methyltransferase, Cobalt-precorrin-4 Transmethylase, Domain 2"/>
    <property type="match status" value="1"/>
</dbReference>
<evidence type="ECO:0000313" key="10">
    <source>
        <dbReference type="EMBL" id="QQK80715.1"/>
    </source>
</evidence>
<dbReference type="Pfam" id="PF00590">
    <property type="entry name" value="TP_methylase"/>
    <property type="match status" value="1"/>
</dbReference>
<evidence type="ECO:0000256" key="3">
    <source>
        <dbReference type="ARBA" id="ARBA00018323"/>
    </source>
</evidence>
<dbReference type="InterPro" id="IPR014777">
    <property type="entry name" value="4pyrrole_Mease_sub1"/>
</dbReference>
<dbReference type="InterPro" id="IPR035996">
    <property type="entry name" value="4pyrrol_Methylase_sf"/>
</dbReference>
<reference evidence="10 11" key="1">
    <citation type="submission" date="2020-06" db="EMBL/GenBank/DDBJ databases">
        <title>Genomic analysis of Salicibibacter sp. NKC21-4.</title>
        <authorList>
            <person name="Oh Y.J."/>
        </authorList>
    </citation>
    <scope>NUCLEOTIDE SEQUENCE [LARGE SCALE GENOMIC DNA]</scope>
    <source>
        <strain evidence="10 11">NKC21-4</strain>
    </source>
</reference>
<comment type="similarity">
    <text evidence="1">Belongs to the precorrin methyltransferase family.</text>
</comment>
<evidence type="ECO:0000256" key="7">
    <source>
        <dbReference type="ARBA" id="ARBA00023244"/>
    </source>
</evidence>
<dbReference type="InterPro" id="IPR014776">
    <property type="entry name" value="4pyrrole_Mease_sub2"/>
</dbReference>
<dbReference type="EC" id="2.1.1.107" evidence="2"/>
<name>A0A7T6ZBZ9_9BACI</name>
<dbReference type="GO" id="GO:0032259">
    <property type="term" value="P:methylation"/>
    <property type="evidence" value="ECO:0007669"/>
    <property type="project" value="UniProtKB-KW"/>
</dbReference>
<dbReference type="SUPFAM" id="SSF69618">
    <property type="entry name" value="HemD-like"/>
    <property type="match status" value="1"/>
</dbReference>
<dbReference type="FunFam" id="3.40.1010.10:FF:000001">
    <property type="entry name" value="Siroheme synthase"/>
    <property type="match status" value="1"/>
</dbReference>
<dbReference type="Gene3D" id="3.40.50.10090">
    <property type="match status" value="1"/>
</dbReference>
<dbReference type="InterPro" id="IPR006366">
    <property type="entry name" value="CobA/CysG_C"/>
</dbReference>
<organism evidence="10 11">
    <name type="scientific">Salicibibacter cibi</name>
    <dbReference type="NCBI Taxonomy" id="2743001"/>
    <lineage>
        <taxon>Bacteria</taxon>
        <taxon>Bacillati</taxon>
        <taxon>Bacillota</taxon>
        <taxon>Bacilli</taxon>
        <taxon>Bacillales</taxon>
        <taxon>Bacillaceae</taxon>
        <taxon>Salicibibacter</taxon>
    </lineage>
</organism>
<dbReference type="PANTHER" id="PTHR45790">
    <property type="entry name" value="SIROHEME SYNTHASE-RELATED"/>
    <property type="match status" value="1"/>
</dbReference>
<evidence type="ECO:0000256" key="6">
    <source>
        <dbReference type="ARBA" id="ARBA00022691"/>
    </source>
</evidence>
<dbReference type="EMBL" id="CP054706">
    <property type="protein sequence ID" value="QQK80715.1"/>
    <property type="molecule type" value="Genomic_DNA"/>
</dbReference>
<evidence type="ECO:0000256" key="5">
    <source>
        <dbReference type="ARBA" id="ARBA00022679"/>
    </source>
</evidence>
<dbReference type="RefSeq" id="WP_200085083.1">
    <property type="nucleotide sequence ID" value="NZ_CP054706.1"/>
</dbReference>
<dbReference type="GO" id="GO:0004851">
    <property type="term" value="F:uroporphyrin-III C-methyltransferase activity"/>
    <property type="evidence" value="ECO:0007669"/>
    <property type="project" value="UniProtKB-EC"/>
</dbReference>
<dbReference type="GO" id="GO:0019354">
    <property type="term" value="P:siroheme biosynthetic process"/>
    <property type="evidence" value="ECO:0007669"/>
    <property type="project" value="InterPro"/>
</dbReference>
<keyword evidence="11" id="KW-1185">Reference proteome</keyword>
<keyword evidence="4 10" id="KW-0489">Methyltransferase</keyword>
<dbReference type="AlphaFoldDB" id="A0A7T6ZBZ9"/>
<dbReference type="Proteomes" id="UP000595349">
    <property type="component" value="Chromosome"/>
</dbReference>
<evidence type="ECO:0000259" key="9">
    <source>
        <dbReference type="Pfam" id="PF00590"/>
    </source>
</evidence>
<dbReference type="NCBIfam" id="TIGR01469">
    <property type="entry name" value="cobA_cysG_Cterm"/>
    <property type="match status" value="1"/>
</dbReference>
<evidence type="ECO:0000256" key="4">
    <source>
        <dbReference type="ARBA" id="ARBA00022603"/>
    </source>
</evidence>
<dbReference type="CDD" id="cd11642">
    <property type="entry name" value="SUMT"/>
    <property type="match status" value="1"/>
</dbReference>
<dbReference type="InterPro" id="IPR036108">
    <property type="entry name" value="4pyrrol_syn_uPrphyn_synt_sf"/>
</dbReference>
<dbReference type="NCBIfam" id="NF004790">
    <property type="entry name" value="PRK06136.1"/>
    <property type="match status" value="1"/>
</dbReference>
<accession>A0A7T6ZBZ9</accession>
<keyword evidence="5 10" id="KW-0808">Transferase</keyword>
<sequence>MKGSVAIVGAGPGDPGLLTEKGKALLERADVIVYDRLVHPLLLEHTKEEATRIYSGKIPRGHATRQSTIQTMLAHYAQEGQFVVRLKGGDPGVFAHLGEEAEALRLAGIAYEVVPGLTAGLAGASYAGVPATYRSLSTSVAFVTGHARKEMPLSEVVLPRADTLIFYMGMHYLPFWMQRLASDGWSAETPAVVVQWGTTPKQRTVNGTITTIASEVETKMITNPALVIVGETARFHADLQWYEDLPLQGTSVLWAGGDVTGREDTTRMLTRLGAHVFSYPGDVFAFNRERLRSPLTAYRRVHFEDACSVGFFLQNWKDEGYDLRWLPAYVTGEDVDTEETLKAHGLPSERNGDPELTVGTCPKNGSSYWQIARRKSSSVKEDVFSRLVADDWINTVLFTAPDQVHAFAQKLEEDLAVWCSDKMVVCVGLETCRLLQDFRVHIDQYAEEANIEEFPALLISVRSVVAAR</sequence>
<dbReference type="InterPro" id="IPR000878">
    <property type="entry name" value="4pyrrol_Mease"/>
</dbReference>
<dbReference type="GO" id="GO:0004852">
    <property type="term" value="F:uroporphyrinogen-III synthase activity"/>
    <property type="evidence" value="ECO:0007669"/>
    <property type="project" value="InterPro"/>
</dbReference>
<dbReference type="InterPro" id="IPR050161">
    <property type="entry name" value="Siro_Cobalamin_biosynth"/>
</dbReference>
<dbReference type="FunFam" id="3.30.950.10:FF:000001">
    <property type="entry name" value="Siroheme synthase"/>
    <property type="match status" value="1"/>
</dbReference>
<gene>
    <name evidence="10" type="primary">cobA</name>
    <name evidence="10" type="ORF">HUG20_12960</name>
</gene>
<evidence type="ECO:0000256" key="1">
    <source>
        <dbReference type="ARBA" id="ARBA00005879"/>
    </source>
</evidence>
<evidence type="ECO:0000256" key="2">
    <source>
        <dbReference type="ARBA" id="ARBA00012162"/>
    </source>
</evidence>
<dbReference type="PANTHER" id="PTHR45790:SF3">
    <property type="entry name" value="S-ADENOSYL-L-METHIONINE-DEPENDENT UROPORPHYRINOGEN III METHYLTRANSFERASE, CHLOROPLASTIC"/>
    <property type="match status" value="1"/>
</dbReference>